<dbReference type="Pfam" id="PF00646">
    <property type="entry name" value="F-box"/>
    <property type="match status" value="1"/>
</dbReference>
<dbReference type="SMART" id="SM00256">
    <property type="entry name" value="FBOX"/>
    <property type="match status" value="1"/>
</dbReference>
<name>A0A1Z5RFL3_SORBI</name>
<dbReference type="Gramene" id="OQU82225">
    <property type="protein sequence ID" value="OQU82225"/>
    <property type="gene ID" value="SORBI_3006G196800"/>
</dbReference>
<dbReference type="PANTHER" id="PTHR31672:SF2">
    <property type="entry name" value="F-BOX DOMAIN-CONTAINING PROTEIN"/>
    <property type="match status" value="1"/>
</dbReference>
<dbReference type="PROSITE" id="PS50181">
    <property type="entry name" value="FBOX"/>
    <property type="match status" value="1"/>
</dbReference>
<dbReference type="AlphaFoldDB" id="A0A1Z5RFL3"/>
<protein>
    <recommendedName>
        <fullName evidence="1">F-box domain-containing protein</fullName>
    </recommendedName>
</protein>
<dbReference type="FunCoup" id="A0A1Z5RFL3">
    <property type="interactions" value="49"/>
</dbReference>
<dbReference type="Gene3D" id="1.20.1280.50">
    <property type="match status" value="1"/>
</dbReference>
<dbReference type="InterPro" id="IPR017451">
    <property type="entry name" value="F-box-assoc_interact_dom"/>
</dbReference>
<keyword evidence="3" id="KW-1185">Reference proteome</keyword>
<dbReference type="InterPro" id="IPR013187">
    <property type="entry name" value="F-box-assoc_dom_typ3"/>
</dbReference>
<dbReference type="eggNOG" id="ENOG502QS4I">
    <property type="taxonomic scope" value="Eukaryota"/>
</dbReference>
<dbReference type="PANTHER" id="PTHR31672">
    <property type="entry name" value="BNACNNG10540D PROTEIN"/>
    <property type="match status" value="1"/>
</dbReference>
<sequence length="510" mass="58332">MGDPQTIFEDRREIPTDIIPNILLRLPSKDFVRSSCVCKQWRNIVADPSVRKLHVGHRHAATASSETEVLLVTETRKLGWSDEASVFNLSSAKALCQVAIPTGYRIAGVCNDLLCFVYDHELAPTIVCNPITGEMLRLPKAPPLPSGNPLLSHLFVLGFSRPTKEYKMFQLSFPRRHEYPRDETNYIAVYTLGGGGGGGWRQYSYLSRFHPVTSPAPVHIDGNIFVPTADLADKRARAARMLVLDVRTEAPRLYRIPYNYDDYHEDWDQMLAGSFDLNGQMCLAVNVGFFNPVSRMKTQFWVMKPQGELDQGKDEQEDDDKLHWDLRYSFYFDHFAINAPRAAWIDHTQTLCCRIGTFVYKYDTRGYSSSSNVVDSLLFDERVAVPCSPCPSVSSKWPQFSRWSICGGYRPSLLSPLIRDIIFLILLFSLEHLQRHWQIDLHLLLFTNSYNKMQRIKIGHLQGNWHLDLANDKNRRSPGARALLGSNKRLQFERTLTRVLMELDEDTDGI</sequence>
<reference evidence="3" key="2">
    <citation type="journal article" date="2018" name="Plant J.">
        <title>The Sorghum bicolor reference genome: improved assembly, gene annotations, a transcriptome atlas, and signatures of genome organization.</title>
        <authorList>
            <person name="McCormick R.F."/>
            <person name="Truong S.K."/>
            <person name="Sreedasyam A."/>
            <person name="Jenkins J."/>
            <person name="Shu S."/>
            <person name="Sims D."/>
            <person name="Kennedy M."/>
            <person name="Amirebrahimi M."/>
            <person name="Weers B.D."/>
            <person name="McKinley B."/>
            <person name="Mattison A."/>
            <person name="Morishige D.T."/>
            <person name="Grimwood J."/>
            <person name="Schmutz J."/>
            <person name="Mullet J.E."/>
        </authorList>
    </citation>
    <scope>NUCLEOTIDE SEQUENCE [LARGE SCALE GENOMIC DNA]</scope>
    <source>
        <strain evidence="3">cv. BTx623</strain>
    </source>
</reference>
<evidence type="ECO:0000259" key="1">
    <source>
        <dbReference type="PROSITE" id="PS50181"/>
    </source>
</evidence>
<dbReference type="InterPro" id="IPR050796">
    <property type="entry name" value="SCF_F-box_component"/>
</dbReference>
<dbReference type="InterPro" id="IPR001810">
    <property type="entry name" value="F-box_dom"/>
</dbReference>
<evidence type="ECO:0000313" key="2">
    <source>
        <dbReference type="EMBL" id="OQU82225.1"/>
    </source>
</evidence>
<evidence type="ECO:0000313" key="3">
    <source>
        <dbReference type="Proteomes" id="UP000000768"/>
    </source>
</evidence>
<dbReference type="InParanoid" id="A0A1Z5RFL3"/>
<gene>
    <name evidence="2" type="ORF">SORBI_3006G196800</name>
</gene>
<dbReference type="NCBIfam" id="TIGR01640">
    <property type="entry name" value="F_box_assoc_1"/>
    <property type="match status" value="1"/>
</dbReference>
<accession>A0A1Z5RFL3</accession>
<dbReference type="OMA" id="TETCHAY"/>
<organism evidence="2 3">
    <name type="scientific">Sorghum bicolor</name>
    <name type="common">Sorghum</name>
    <name type="synonym">Sorghum vulgare</name>
    <dbReference type="NCBI Taxonomy" id="4558"/>
    <lineage>
        <taxon>Eukaryota</taxon>
        <taxon>Viridiplantae</taxon>
        <taxon>Streptophyta</taxon>
        <taxon>Embryophyta</taxon>
        <taxon>Tracheophyta</taxon>
        <taxon>Spermatophyta</taxon>
        <taxon>Magnoliopsida</taxon>
        <taxon>Liliopsida</taxon>
        <taxon>Poales</taxon>
        <taxon>Poaceae</taxon>
        <taxon>PACMAD clade</taxon>
        <taxon>Panicoideae</taxon>
        <taxon>Andropogonodae</taxon>
        <taxon>Andropogoneae</taxon>
        <taxon>Sorghinae</taxon>
        <taxon>Sorghum</taxon>
    </lineage>
</organism>
<dbReference type="Proteomes" id="UP000000768">
    <property type="component" value="Chromosome 6"/>
</dbReference>
<dbReference type="InterPro" id="IPR036047">
    <property type="entry name" value="F-box-like_dom_sf"/>
</dbReference>
<dbReference type="Pfam" id="PF08268">
    <property type="entry name" value="FBA_3"/>
    <property type="match status" value="1"/>
</dbReference>
<dbReference type="SUPFAM" id="SSF81383">
    <property type="entry name" value="F-box domain"/>
    <property type="match status" value="1"/>
</dbReference>
<proteinExistence type="predicted"/>
<reference evidence="2 3" key="1">
    <citation type="journal article" date="2009" name="Nature">
        <title>The Sorghum bicolor genome and the diversification of grasses.</title>
        <authorList>
            <person name="Paterson A.H."/>
            <person name="Bowers J.E."/>
            <person name="Bruggmann R."/>
            <person name="Dubchak I."/>
            <person name="Grimwood J."/>
            <person name="Gundlach H."/>
            <person name="Haberer G."/>
            <person name="Hellsten U."/>
            <person name="Mitros T."/>
            <person name="Poliakov A."/>
            <person name="Schmutz J."/>
            <person name="Spannagl M."/>
            <person name="Tang H."/>
            <person name="Wang X."/>
            <person name="Wicker T."/>
            <person name="Bharti A.K."/>
            <person name="Chapman J."/>
            <person name="Feltus F.A."/>
            <person name="Gowik U."/>
            <person name="Grigoriev I.V."/>
            <person name="Lyons E."/>
            <person name="Maher C.A."/>
            <person name="Martis M."/>
            <person name="Narechania A."/>
            <person name="Otillar R.P."/>
            <person name="Penning B.W."/>
            <person name="Salamov A.A."/>
            <person name="Wang Y."/>
            <person name="Zhang L."/>
            <person name="Carpita N.C."/>
            <person name="Freeling M."/>
            <person name="Gingle A.R."/>
            <person name="Hash C.T."/>
            <person name="Keller B."/>
            <person name="Klein P."/>
            <person name="Kresovich S."/>
            <person name="McCann M.C."/>
            <person name="Ming R."/>
            <person name="Peterson D.G."/>
            <person name="Mehboob-ur-Rahman"/>
            <person name="Ware D."/>
            <person name="Westhoff P."/>
            <person name="Mayer K.F."/>
            <person name="Messing J."/>
            <person name="Rokhsar D.S."/>
        </authorList>
    </citation>
    <scope>NUCLEOTIDE SEQUENCE [LARGE SCALE GENOMIC DNA]</scope>
    <source>
        <strain evidence="3">cv. BTx623</strain>
    </source>
</reference>
<feature type="domain" description="F-box" evidence="1">
    <location>
        <begin position="8"/>
        <end position="53"/>
    </location>
</feature>
<dbReference type="EMBL" id="CM000765">
    <property type="protein sequence ID" value="OQU82225.1"/>
    <property type="molecule type" value="Genomic_DNA"/>
</dbReference>